<gene>
    <name evidence="3" type="ORF">PV09_07649</name>
</gene>
<dbReference type="HOGENOM" id="CLU_718048_0_0_1"/>
<evidence type="ECO:0000256" key="1">
    <source>
        <dbReference type="SAM" id="MobiDB-lite"/>
    </source>
</evidence>
<proteinExistence type="predicted"/>
<dbReference type="VEuPathDB" id="FungiDB:PV09_07649"/>
<dbReference type="GeneID" id="27315622"/>
<feature type="region of interest" description="Disordered" evidence="1">
    <location>
        <begin position="298"/>
        <end position="317"/>
    </location>
</feature>
<evidence type="ECO:0000313" key="3">
    <source>
        <dbReference type="EMBL" id="KIW00902.1"/>
    </source>
</evidence>
<name>A0A0D1YJ42_9PEZI</name>
<dbReference type="Pfam" id="PF26177">
    <property type="entry name" value="zf_C2H2_17_1st"/>
    <property type="match status" value="1"/>
</dbReference>
<dbReference type="OrthoDB" id="5366256at2759"/>
<dbReference type="Proteomes" id="UP000053259">
    <property type="component" value="Unassembled WGS sequence"/>
</dbReference>
<dbReference type="Gene3D" id="3.30.160.60">
    <property type="entry name" value="Classic Zinc Finger"/>
    <property type="match status" value="1"/>
</dbReference>
<evidence type="ECO:0000259" key="2">
    <source>
        <dbReference type="Pfam" id="PF26177"/>
    </source>
</evidence>
<keyword evidence="4" id="KW-1185">Reference proteome</keyword>
<feature type="compositionally biased region" description="Basic and acidic residues" evidence="1">
    <location>
        <begin position="305"/>
        <end position="317"/>
    </location>
</feature>
<dbReference type="AlphaFoldDB" id="A0A0D1YJ42"/>
<organism evidence="3 4">
    <name type="scientific">Verruconis gallopava</name>
    <dbReference type="NCBI Taxonomy" id="253628"/>
    <lineage>
        <taxon>Eukaryota</taxon>
        <taxon>Fungi</taxon>
        <taxon>Dikarya</taxon>
        <taxon>Ascomycota</taxon>
        <taxon>Pezizomycotina</taxon>
        <taxon>Dothideomycetes</taxon>
        <taxon>Pleosporomycetidae</taxon>
        <taxon>Venturiales</taxon>
        <taxon>Sympoventuriaceae</taxon>
        <taxon>Verruconis</taxon>
    </lineage>
</organism>
<dbReference type="EMBL" id="KN847559">
    <property type="protein sequence ID" value="KIW00902.1"/>
    <property type="molecule type" value="Genomic_DNA"/>
</dbReference>
<sequence length="385" mass="42298">MSVLLALPQGITMRSPPPAFHADYKFDQQRDDCLSAGQRIKSPRLLHRAVSGRISRGRPIPSLSLSASKQQILWDTLSRRDCRPEQFEPFAEDFQSLQYITPDSFTVSPAPSVAPSSPAISLEPLSAPLNPEVPGSAQLHSEPPLGSFDLMMSTQHYNHVGSYPTNYTPSYVVPYRESSQEDVKPRIASPHQTYAPAYAGATEGATEHSGEDESGERAAGTPYQYTAAPRTQYEASAAPAVAYGYAQTPTSGYAPSYVSAHDHYAHSQYQPSYGQQASTYLPHPTPGYSSPYAAGPVYTTPPGIRPERESRTGRNRDGEYRCYQHGCNGKKFSTLSNLLRHERERGGNVNKAICEKCGAEFTRTTARNSHRDNNKCKHALKPNVS</sequence>
<evidence type="ECO:0000313" key="4">
    <source>
        <dbReference type="Proteomes" id="UP000053259"/>
    </source>
</evidence>
<dbReference type="InParanoid" id="A0A0D1YJ42"/>
<dbReference type="RefSeq" id="XP_016210771.1">
    <property type="nucleotide sequence ID" value="XM_016361445.1"/>
</dbReference>
<accession>A0A0D1YJ42</accession>
<feature type="domain" description="C2H2-domain containing protein first zinc finger" evidence="2">
    <location>
        <begin position="320"/>
        <end position="344"/>
    </location>
</feature>
<protein>
    <recommendedName>
        <fullName evidence="2">C2H2-domain containing protein first zinc finger domain-containing protein</fullName>
    </recommendedName>
</protein>
<dbReference type="InterPro" id="IPR059009">
    <property type="entry name" value="Znf_C2H2_17_1st"/>
</dbReference>
<reference evidence="3 4" key="1">
    <citation type="submission" date="2015-01" db="EMBL/GenBank/DDBJ databases">
        <title>The Genome Sequence of Ochroconis gallopava CBS43764.</title>
        <authorList>
            <consortium name="The Broad Institute Genomics Platform"/>
            <person name="Cuomo C."/>
            <person name="de Hoog S."/>
            <person name="Gorbushina A."/>
            <person name="Stielow B."/>
            <person name="Teixiera M."/>
            <person name="Abouelleil A."/>
            <person name="Chapman S.B."/>
            <person name="Priest M."/>
            <person name="Young S.K."/>
            <person name="Wortman J."/>
            <person name="Nusbaum C."/>
            <person name="Birren B."/>
        </authorList>
    </citation>
    <scope>NUCLEOTIDE SEQUENCE [LARGE SCALE GENOMIC DNA]</scope>
    <source>
        <strain evidence="3 4">CBS 43764</strain>
    </source>
</reference>